<organism evidence="2 3">
    <name type="scientific">Papaver atlanticum</name>
    <dbReference type="NCBI Taxonomy" id="357466"/>
    <lineage>
        <taxon>Eukaryota</taxon>
        <taxon>Viridiplantae</taxon>
        <taxon>Streptophyta</taxon>
        <taxon>Embryophyta</taxon>
        <taxon>Tracheophyta</taxon>
        <taxon>Spermatophyta</taxon>
        <taxon>Magnoliopsida</taxon>
        <taxon>Ranunculales</taxon>
        <taxon>Papaveraceae</taxon>
        <taxon>Papaveroideae</taxon>
        <taxon>Papaver</taxon>
    </lineage>
</organism>
<protein>
    <submittedName>
        <fullName evidence="2">Uncharacterized protein</fullName>
    </submittedName>
</protein>
<comment type="caution">
    <text evidence="2">The sequence shown here is derived from an EMBL/GenBank/DDBJ whole genome shotgun (WGS) entry which is preliminary data.</text>
</comment>
<feature type="compositionally biased region" description="Basic and acidic residues" evidence="1">
    <location>
        <begin position="47"/>
        <end position="59"/>
    </location>
</feature>
<dbReference type="Proteomes" id="UP001202328">
    <property type="component" value="Unassembled WGS sequence"/>
</dbReference>
<proteinExistence type="predicted"/>
<keyword evidence="3" id="KW-1185">Reference proteome</keyword>
<evidence type="ECO:0000313" key="2">
    <source>
        <dbReference type="EMBL" id="KAI3960287.1"/>
    </source>
</evidence>
<gene>
    <name evidence="2" type="ORF">MKW98_017011</name>
</gene>
<name>A0AAD4TJP8_9MAGN</name>
<feature type="region of interest" description="Disordered" evidence="1">
    <location>
        <begin position="31"/>
        <end position="64"/>
    </location>
</feature>
<reference evidence="2" key="1">
    <citation type="submission" date="2022-04" db="EMBL/GenBank/DDBJ databases">
        <title>A functionally conserved STORR gene fusion in Papaver species that diverged 16.8 million years ago.</title>
        <authorList>
            <person name="Catania T."/>
        </authorList>
    </citation>
    <scope>NUCLEOTIDE SEQUENCE</scope>
    <source>
        <strain evidence="2">S-188037</strain>
    </source>
</reference>
<sequence>MGSFQKAGAFSLIGAHSFYILHPFQPVHRNAVPSLRPHRRTPTSAPRMDHQAADSDHLMKHMPTGPYEEVSLSSVGHPSIFNLQDDLPKVFVRA</sequence>
<evidence type="ECO:0000313" key="3">
    <source>
        <dbReference type="Proteomes" id="UP001202328"/>
    </source>
</evidence>
<evidence type="ECO:0000256" key="1">
    <source>
        <dbReference type="SAM" id="MobiDB-lite"/>
    </source>
</evidence>
<dbReference type="AlphaFoldDB" id="A0AAD4TJP8"/>
<dbReference type="EMBL" id="JAJJMB010000948">
    <property type="protein sequence ID" value="KAI3960287.1"/>
    <property type="molecule type" value="Genomic_DNA"/>
</dbReference>
<accession>A0AAD4TJP8</accession>